<organism evidence="2 3">
    <name type="scientific">Flavobacterium swingsii</name>
    <dbReference type="NCBI Taxonomy" id="498292"/>
    <lineage>
        <taxon>Bacteria</taxon>
        <taxon>Pseudomonadati</taxon>
        <taxon>Bacteroidota</taxon>
        <taxon>Flavobacteriia</taxon>
        <taxon>Flavobacteriales</taxon>
        <taxon>Flavobacteriaceae</taxon>
        <taxon>Flavobacterium</taxon>
    </lineage>
</organism>
<dbReference type="NCBIfam" id="NF038065">
    <property type="entry name" value="Pr6Pr"/>
    <property type="match status" value="1"/>
</dbReference>
<feature type="transmembrane region" description="Helical" evidence="1">
    <location>
        <begin position="86"/>
        <end position="105"/>
    </location>
</feature>
<feature type="transmembrane region" description="Helical" evidence="1">
    <location>
        <begin position="117"/>
        <end position="135"/>
    </location>
</feature>
<dbReference type="InterPro" id="IPR049713">
    <property type="entry name" value="Pr6Pr-like"/>
</dbReference>
<keyword evidence="3" id="KW-1185">Reference proteome</keyword>
<dbReference type="RefSeq" id="WP_167357340.1">
    <property type="nucleotide sequence ID" value="NZ_FOJT01000005.1"/>
</dbReference>
<protein>
    <recommendedName>
        <fullName evidence="4">FAR-17a/AIG1-like protein</fullName>
    </recommendedName>
</protein>
<feature type="transmembrane region" description="Helical" evidence="1">
    <location>
        <begin position="147"/>
        <end position="164"/>
    </location>
</feature>
<evidence type="ECO:0000256" key="1">
    <source>
        <dbReference type="SAM" id="Phobius"/>
    </source>
</evidence>
<name>A0A1I0ZBE7_9FLAO</name>
<evidence type="ECO:0000313" key="3">
    <source>
        <dbReference type="Proteomes" id="UP000199604"/>
    </source>
</evidence>
<feature type="transmembrane region" description="Helical" evidence="1">
    <location>
        <begin position="44"/>
        <end position="66"/>
    </location>
</feature>
<proteinExistence type="predicted"/>
<dbReference type="AlphaFoldDB" id="A0A1I0ZBE7"/>
<feature type="transmembrane region" description="Helical" evidence="1">
    <location>
        <begin position="184"/>
        <end position="208"/>
    </location>
</feature>
<feature type="transmembrane region" description="Helical" evidence="1">
    <location>
        <begin position="12"/>
        <end position="32"/>
    </location>
</feature>
<keyword evidence="1" id="KW-0472">Membrane</keyword>
<keyword evidence="1" id="KW-1133">Transmembrane helix</keyword>
<sequence length="216" mass="25334">MEKQSQNSNTVFLAVISLASWLAVLLQLYLIIVNRVASILETIVRFFSFFTIQSNILVAICFTVLWFKPKNKLELFFLDNKSLTAITMYITIVGIVYNLILRFLWMPTGMQRITDEILHLVIPILVLIYWFQFVSKKSLEYKNVFPWLLFPFLYLIYTLVRGYFSDFYPYPFLNVSVLGYTPVFVNSFYMLIAFLSVGFLLIFSSKLLSKRSPKKN</sequence>
<evidence type="ECO:0008006" key="4">
    <source>
        <dbReference type="Google" id="ProtNLM"/>
    </source>
</evidence>
<evidence type="ECO:0000313" key="2">
    <source>
        <dbReference type="EMBL" id="SFB23069.1"/>
    </source>
</evidence>
<dbReference type="Proteomes" id="UP000199604">
    <property type="component" value="Unassembled WGS sequence"/>
</dbReference>
<keyword evidence="1" id="KW-0812">Transmembrane</keyword>
<reference evidence="3" key="1">
    <citation type="submission" date="2016-10" db="EMBL/GenBank/DDBJ databases">
        <authorList>
            <person name="Varghese N."/>
            <person name="Submissions S."/>
        </authorList>
    </citation>
    <scope>NUCLEOTIDE SEQUENCE [LARGE SCALE GENOMIC DNA]</scope>
    <source>
        <strain evidence="3">DSM 21789</strain>
    </source>
</reference>
<dbReference type="STRING" id="498292.SAMN05660845_2165"/>
<gene>
    <name evidence="2" type="ORF">SAMN05660845_2165</name>
</gene>
<accession>A0A1I0ZBE7</accession>
<dbReference type="EMBL" id="FOJT01000005">
    <property type="protein sequence ID" value="SFB23069.1"/>
    <property type="molecule type" value="Genomic_DNA"/>
</dbReference>